<keyword evidence="3" id="KW-0472">Membrane</keyword>
<organism evidence="5 6">
    <name type="scientific">Meloidogyne floridensis</name>
    <dbReference type="NCBI Taxonomy" id="298350"/>
    <lineage>
        <taxon>Eukaryota</taxon>
        <taxon>Metazoa</taxon>
        <taxon>Ecdysozoa</taxon>
        <taxon>Nematoda</taxon>
        <taxon>Chromadorea</taxon>
        <taxon>Rhabditida</taxon>
        <taxon>Tylenchina</taxon>
        <taxon>Tylenchomorpha</taxon>
        <taxon>Tylenchoidea</taxon>
        <taxon>Meloidogynidae</taxon>
        <taxon>Meloidogyninae</taxon>
        <taxon>Meloidogyne</taxon>
    </lineage>
</organism>
<keyword evidence="1" id="KW-0175">Coiled coil</keyword>
<feature type="compositionally biased region" description="Basic and acidic residues" evidence="2">
    <location>
        <begin position="172"/>
        <end position="188"/>
    </location>
</feature>
<evidence type="ECO:0000313" key="5">
    <source>
        <dbReference type="Proteomes" id="UP000887560"/>
    </source>
</evidence>
<feature type="transmembrane region" description="Helical" evidence="3">
    <location>
        <begin position="666"/>
        <end position="686"/>
    </location>
</feature>
<feature type="transmembrane region" description="Helical" evidence="3">
    <location>
        <begin position="546"/>
        <end position="568"/>
    </location>
</feature>
<feature type="compositionally biased region" description="Polar residues" evidence="2">
    <location>
        <begin position="150"/>
        <end position="170"/>
    </location>
</feature>
<feature type="region of interest" description="Disordered" evidence="2">
    <location>
        <begin position="84"/>
        <end position="202"/>
    </location>
</feature>
<evidence type="ECO:0000256" key="4">
    <source>
        <dbReference type="SAM" id="SignalP"/>
    </source>
</evidence>
<feature type="compositionally biased region" description="Low complexity" evidence="2">
    <location>
        <begin position="109"/>
        <end position="119"/>
    </location>
</feature>
<accession>A0A915NQI0</accession>
<dbReference type="GO" id="GO:0005789">
    <property type="term" value="C:endoplasmic reticulum membrane"/>
    <property type="evidence" value="ECO:0007669"/>
    <property type="project" value="TreeGrafter"/>
</dbReference>
<dbReference type="Proteomes" id="UP000887560">
    <property type="component" value="Unplaced"/>
</dbReference>
<feature type="signal peptide" evidence="4">
    <location>
        <begin position="1"/>
        <end position="18"/>
    </location>
</feature>
<keyword evidence="5" id="KW-1185">Reference proteome</keyword>
<feature type="chain" id="PRO_5037010009" evidence="4">
    <location>
        <begin position="19"/>
        <end position="839"/>
    </location>
</feature>
<dbReference type="WBParaSite" id="scf7180000419281.g3610">
    <property type="protein sequence ID" value="scf7180000419281.g3610"/>
    <property type="gene ID" value="scf7180000419281.g3610"/>
</dbReference>
<keyword evidence="3" id="KW-1133">Transmembrane helix</keyword>
<dbReference type="InterPro" id="IPR039545">
    <property type="entry name" value="PGAP2"/>
</dbReference>
<feature type="transmembrane region" description="Helical" evidence="3">
    <location>
        <begin position="693"/>
        <end position="711"/>
    </location>
</feature>
<evidence type="ECO:0000256" key="2">
    <source>
        <dbReference type="SAM" id="MobiDB-lite"/>
    </source>
</evidence>
<evidence type="ECO:0000256" key="3">
    <source>
        <dbReference type="SAM" id="Phobius"/>
    </source>
</evidence>
<evidence type="ECO:0000313" key="6">
    <source>
        <dbReference type="WBParaSite" id="scf7180000419281.g3610"/>
    </source>
</evidence>
<dbReference type="PANTHER" id="PTHR12892:SF8">
    <property type="entry name" value="PROTEIN CBG16685"/>
    <property type="match status" value="1"/>
</dbReference>
<dbReference type="GO" id="GO:0000139">
    <property type="term" value="C:Golgi membrane"/>
    <property type="evidence" value="ECO:0007669"/>
    <property type="project" value="InterPro"/>
</dbReference>
<name>A0A915NQI0_9BILA</name>
<feature type="coiled-coil region" evidence="1">
    <location>
        <begin position="473"/>
        <end position="500"/>
    </location>
</feature>
<feature type="transmembrane region" description="Helical" evidence="3">
    <location>
        <begin position="741"/>
        <end position="758"/>
    </location>
</feature>
<feature type="compositionally biased region" description="Low complexity" evidence="2">
    <location>
        <begin position="84"/>
        <end position="94"/>
    </location>
</feature>
<feature type="transmembrane region" description="Helical" evidence="3">
    <location>
        <begin position="634"/>
        <end position="654"/>
    </location>
</feature>
<evidence type="ECO:0000256" key="1">
    <source>
        <dbReference type="SAM" id="Coils"/>
    </source>
</evidence>
<sequence>MFTINICLLLLQHSKGTALSTTSLLPTNTGSRRGSAVANCLPTPSIMELAAAAGLLSLSPSDLVFESSVLGIAYYDFVLSVSEVSGGNNSSNKSTKTKEETKILTTNPSISSDSSSSSSHTLIQRQIGSPKAKICKHGSEPSPSRGFDKSASSIVPSSLFSKNSGKQQQRLGAERKTSSQSARHEKPEPIPQRKCSSPPPTTTILEQETLQRNTNNNAYSNCNYRLFLAKLDTHTNVEWFESVVVPGDLLERNLIPVNELSLLTMGILVWRSRLANSRLLCLANGQLGEDSTTALEALKRAAAKYRCNHHVLTIGQRRQSASSTHSSCSSSSFRLINSLFFNYFSFFFFRSSSSSGSNGQSSQQDAGMKLRVLMCQSRSELPELPSQALRDAKFLLAPSSNPLLCLCIAQMEQQQQQNGTTKNIIAPHYYAYAASSSKPIISSPATSLSRHLHLHSLPSCPSSPRSIVSKINENEKRKHLKALNNKNTKIQEENIKENGKNGIKCNNTSKNTNIKVPKNAKENQEIKEAANFVDDNEDIAYLNIPLIWPIAGFSAFSFIFFVAAFAFMELIEHLSFERFALNQLLYTYGKTLGFCNNTIPYERGMWPSFLRQVELKVLSNVLLSNPLMQWMNELSAPIAIVEVFSLGLFSIITIRFDYPYLHESMFGTFIFSSTMHMFVRTILTFCKDHLEQIDLCAGTGRLLCCLLYAWTSSQLFQTHQMFIHMPGCHGYVRPSEAITEYIAIFSYGFFSLLQLVDIRNVRFICYPRTCSGECEPLKAENFNVPGGKYQYCRAFEWVQTKDLKENEENIVKNEKNLKNGEIKKQSSPIKICKNGKNTI</sequence>
<dbReference type="AlphaFoldDB" id="A0A915NQI0"/>
<reference evidence="6" key="1">
    <citation type="submission" date="2022-11" db="UniProtKB">
        <authorList>
            <consortium name="WormBaseParasite"/>
        </authorList>
    </citation>
    <scope>IDENTIFICATION</scope>
</reference>
<proteinExistence type="predicted"/>
<dbReference type="GO" id="GO:0006506">
    <property type="term" value="P:GPI anchor biosynthetic process"/>
    <property type="evidence" value="ECO:0007669"/>
    <property type="project" value="TreeGrafter"/>
</dbReference>
<protein>
    <submittedName>
        <fullName evidence="6">Uncharacterized protein</fullName>
    </submittedName>
</protein>
<keyword evidence="3" id="KW-0812">Transmembrane</keyword>
<dbReference type="PANTHER" id="PTHR12892">
    <property type="entry name" value="FGF RECEPTOR ACTIVATING PROTEIN 1"/>
    <property type="match status" value="1"/>
</dbReference>
<keyword evidence="4" id="KW-0732">Signal</keyword>